<dbReference type="AlphaFoldDB" id="A0AAE7C1E9"/>
<keyword evidence="4" id="KW-0092">Biotin</keyword>
<keyword evidence="1 8" id="KW-0436">Ligase</keyword>
<dbReference type="Proteomes" id="UP000276901">
    <property type="component" value="Unassembled WGS sequence"/>
</dbReference>
<dbReference type="SUPFAM" id="SSF55681">
    <property type="entry name" value="Class II aaRS and biotin synthetases"/>
    <property type="match status" value="1"/>
</dbReference>
<dbReference type="Proteomes" id="UP000502287">
    <property type="component" value="Chromosome"/>
</dbReference>
<feature type="domain" description="BPL/LPL catalytic" evidence="7">
    <location>
        <begin position="2"/>
        <end position="188"/>
    </location>
</feature>
<keyword evidence="10" id="KW-1185">Reference proteome</keyword>
<dbReference type="InterPro" id="IPR004143">
    <property type="entry name" value="BPL_LPL_catalytic"/>
</dbReference>
<dbReference type="InterPro" id="IPR008988">
    <property type="entry name" value="Transcriptional_repressor_C"/>
</dbReference>
<dbReference type="InterPro" id="IPR045864">
    <property type="entry name" value="aa-tRNA-synth_II/BPL/LPL"/>
</dbReference>
<evidence type="ECO:0000256" key="2">
    <source>
        <dbReference type="ARBA" id="ARBA00022741"/>
    </source>
</evidence>
<gene>
    <name evidence="8" type="ORF">A4G17_00615</name>
    <name evidence="9" type="ORF">EDC49_1094</name>
</gene>
<evidence type="ECO:0000313" key="8">
    <source>
        <dbReference type="EMBL" id="QIM64052.1"/>
    </source>
</evidence>
<dbReference type="NCBIfam" id="TIGR00121">
    <property type="entry name" value="birA_ligase"/>
    <property type="match status" value="1"/>
</dbReference>
<dbReference type="EMBL" id="RKQT01000002">
    <property type="protein sequence ID" value="RPE93582.1"/>
    <property type="molecule type" value="Genomic_DNA"/>
</dbReference>
<evidence type="ECO:0000313" key="9">
    <source>
        <dbReference type="EMBL" id="RPE93582.1"/>
    </source>
</evidence>
<comment type="catalytic activity">
    <reaction evidence="6">
        <text>biotin + L-lysyl-[protein] + ATP = N(6)-biotinyl-L-lysyl-[protein] + AMP + diphosphate + H(+)</text>
        <dbReference type="Rhea" id="RHEA:11756"/>
        <dbReference type="Rhea" id="RHEA-COMP:9752"/>
        <dbReference type="Rhea" id="RHEA-COMP:10505"/>
        <dbReference type="ChEBI" id="CHEBI:15378"/>
        <dbReference type="ChEBI" id="CHEBI:29969"/>
        <dbReference type="ChEBI" id="CHEBI:30616"/>
        <dbReference type="ChEBI" id="CHEBI:33019"/>
        <dbReference type="ChEBI" id="CHEBI:57586"/>
        <dbReference type="ChEBI" id="CHEBI:83144"/>
        <dbReference type="ChEBI" id="CHEBI:456215"/>
        <dbReference type="EC" id="6.3.4.15"/>
    </reaction>
</comment>
<dbReference type="KEGG" id="fcl:A4G17_00615"/>
<protein>
    <recommendedName>
        <fullName evidence="5">biotin--[biotin carboxyl-carrier protein] ligase</fullName>
        <ecNumber evidence="5">6.3.4.15</ecNumber>
    </recommendedName>
</protein>
<dbReference type="SUPFAM" id="SSF50037">
    <property type="entry name" value="C-terminal domain of transcriptional repressors"/>
    <property type="match status" value="1"/>
</dbReference>
<dbReference type="Pfam" id="PF02237">
    <property type="entry name" value="BPL_C"/>
    <property type="match status" value="1"/>
</dbReference>
<evidence type="ECO:0000313" key="11">
    <source>
        <dbReference type="Proteomes" id="UP000502287"/>
    </source>
</evidence>
<name>A0AAE7C1E9_9PAST</name>
<dbReference type="GO" id="GO:0005524">
    <property type="term" value="F:ATP binding"/>
    <property type="evidence" value="ECO:0007669"/>
    <property type="project" value="UniProtKB-KW"/>
</dbReference>
<dbReference type="PROSITE" id="PS51733">
    <property type="entry name" value="BPL_LPL_CATALYTIC"/>
    <property type="match status" value="1"/>
</dbReference>
<dbReference type="RefSeq" id="WP_123956742.1">
    <property type="nucleotide sequence ID" value="NZ_CP015029.1"/>
</dbReference>
<dbReference type="Gene3D" id="3.30.930.10">
    <property type="entry name" value="Bira Bifunctional Protein, Domain 2"/>
    <property type="match status" value="1"/>
</dbReference>
<dbReference type="EC" id="6.3.4.15" evidence="5"/>
<dbReference type="Pfam" id="PF03099">
    <property type="entry name" value="BPL_LplA_LipB"/>
    <property type="match status" value="1"/>
</dbReference>
<evidence type="ECO:0000256" key="1">
    <source>
        <dbReference type="ARBA" id="ARBA00022598"/>
    </source>
</evidence>
<dbReference type="InterPro" id="IPR004408">
    <property type="entry name" value="Biotin_CoA_COase_ligase"/>
</dbReference>
<evidence type="ECO:0000256" key="6">
    <source>
        <dbReference type="ARBA" id="ARBA00047846"/>
    </source>
</evidence>
<dbReference type="PANTHER" id="PTHR12835">
    <property type="entry name" value="BIOTIN PROTEIN LIGASE"/>
    <property type="match status" value="1"/>
</dbReference>
<keyword evidence="3" id="KW-0067">ATP-binding</keyword>
<reference evidence="8 11" key="1">
    <citation type="submission" date="2016-03" db="EMBL/GenBank/DDBJ databases">
        <authorList>
            <person name="Hansen M.J."/>
            <person name="Bojesen A.M."/>
            <person name="Planet P."/>
        </authorList>
    </citation>
    <scope>NUCLEOTIDE SEQUENCE [LARGE SCALE GENOMIC DNA]</scope>
    <source>
        <strain evidence="8 11">HPA 21</strain>
    </source>
</reference>
<reference evidence="9 10" key="2">
    <citation type="submission" date="2018-11" db="EMBL/GenBank/DDBJ databases">
        <title>Genomic Encyclopedia of Type Strains, Phase IV (KMG-IV): sequencing the most valuable type-strain genomes for metagenomic binning, comparative biology and taxonomic classification.</title>
        <authorList>
            <person name="Goeker M."/>
        </authorList>
    </citation>
    <scope>NUCLEOTIDE SEQUENCE [LARGE SCALE GENOMIC DNA]</scope>
    <source>
        <strain evidence="9 10">DSM 25797</strain>
    </source>
</reference>
<evidence type="ECO:0000256" key="4">
    <source>
        <dbReference type="ARBA" id="ARBA00023267"/>
    </source>
</evidence>
<evidence type="ECO:0000256" key="5">
    <source>
        <dbReference type="ARBA" id="ARBA00024227"/>
    </source>
</evidence>
<dbReference type="EMBL" id="CP015029">
    <property type="protein sequence ID" value="QIM64052.1"/>
    <property type="molecule type" value="Genomic_DNA"/>
</dbReference>
<organism evidence="8 11">
    <name type="scientific">Frederiksenia canicola</name>
    <dbReference type="NCBI Taxonomy" id="123824"/>
    <lineage>
        <taxon>Bacteria</taxon>
        <taxon>Pseudomonadati</taxon>
        <taxon>Pseudomonadota</taxon>
        <taxon>Gammaproteobacteria</taxon>
        <taxon>Pasteurellales</taxon>
        <taxon>Pasteurellaceae</taxon>
        <taxon>Frederiksenia</taxon>
    </lineage>
</organism>
<dbReference type="CDD" id="cd16442">
    <property type="entry name" value="BPL"/>
    <property type="match status" value="1"/>
</dbReference>
<dbReference type="GO" id="GO:0005737">
    <property type="term" value="C:cytoplasm"/>
    <property type="evidence" value="ECO:0007669"/>
    <property type="project" value="TreeGrafter"/>
</dbReference>
<proteinExistence type="predicted"/>
<dbReference type="InterPro" id="IPR003142">
    <property type="entry name" value="BPL_C"/>
</dbReference>
<keyword evidence="2" id="KW-0547">Nucleotide-binding</keyword>
<evidence type="ECO:0000313" key="10">
    <source>
        <dbReference type="Proteomes" id="UP000276901"/>
    </source>
</evidence>
<sequence>MKLNQRVIQQALLCGEVNVFEQIDSTNEYLLNHYRELPSGSLCLAESQTAGRGRRGRQWFSPISQNLYFSMLWRYELAEISQISSLSLVVAITIAETFEQLDVSDIQIKWPNDIYYQGKKMGGILIESRMDSNHAYLVIGIGLNLAMQNVDPKVVTQPWADLADYQFDRNQIAAMLAKKLQHALIAFPHHPFDEYLPRWQKFDLYYQKPVKLLTEQGDIHGISRGINENGELLLAQTDGIKTFAIGEISLRAD</sequence>
<dbReference type="GO" id="GO:0004077">
    <property type="term" value="F:biotin--[biotin carboxyl-carrier protein] ligase activity"/>
    <property type="evidence" value="ECO:0007669"/>
    <property type="project" value="UniProtKB-EC"/>
</dbReference>
<dbReference type="PANTHER" id="PTHR12835:SF5">
    <property type="entry name" value="BIOTIN--PROTEIN LIGASE"/>
    <property type="match status" value="1"/>
</dbReference>
<accession>A0AAE7C1E9</accession>
<evidence type="ECO:0000259" key="7">
    <source>
        <dbReference type="PROSITE" id="PS51733"/>
    </source>
</evidence>
<dbReference type="Gene3D" id="2.30.30.100">
    <property type="match status" value="1"/>
</dbReference>
<evidence type="ECO:0000256" key="3">
    <source>
        <dbReference type="ARBA" id="ARBA00022840"/>
    </source>
</evidence>